<feature type="non-terminal residue" evidence="2">
    <location>
        <position position="86"/>
    </location>
</feature>
<organism evidence="2 3">
    <name type="scientific">Cirrhinus mrigala</name>
    <name type="common">Mrigala</name>
    <dbReference type="NCBI Taxonomy" id="683832"/>
    <lineage>
        <taxon>Eukaryota</taxon>
        <taxon>Metazoa</taxon>
        <taxon>Chordata</taxon>
        <taxon>Craniata</taxon>
        <taxon>Vertebrata</taxon>
        <taxon>Euteleostomi</taxon>
        <taxon>Actinopterygii</taxon>
        <taxon>Neopterygii</taxon>
        <taxon>Teleostei</taxon>
        <taxon>Ostariophysi</taxon>
        <taxon>Cypriniformes</taxon>
        <taxon>Cyprinidae</taxon>
        <taxon>Labeoninae</taxon>
        <taxon>Labeonini</taxon>
        <taxon>Cirrhinus</taxon>
    </lineage>
</organism>
<protein>
    <submittedName>
        <fullName evidence="2">Uncharacterized protein</fullName>
    </submittedName>
</protein>
<dbReference type="Proteomes" id="UP001529510">
    <property type="component" value="Unassembled WGS sequence"/>
</dbReference>
<proteinExistence type="predicted"/>
<feature type="non-terminal residue" evidence="2">
    <location>
        <position position="1"/>
    </location>
</feature>
<gene>
    <name evidence="2" type="ORF">M9458_042504</name>
</gene>
<evidence type="ECO:0000313" key="3">
    <source>
        <dbReference type="Proteomes" id="UP001529510"/>
    </source>
</evidence>
<sequence>QKSPAPKTCPVSPRPGSREEADYSSQPSQHHPQVPYQQPRIATAIPGPRHSPSGPALLQETRTAWQTAKRRCKPERPQLFGLYTTS</sequence>
<accession>A0ABD0NMI6</accession>
<keyword evidence="3" id="KW-1185">Reference proteome</keyword>
<dbReference type="AlphaFoldDB" id="A0ABD0NMI6"/>
<comment type="caution">
    <text evidence="2">The sequence shown here is derived from an EMBL/GenBank/DDBJ whole genome shotgun (WGS) entry which is preliminary data.</text>
</comment>
<evidence type="ECO:0000313" key="2">
    <source>
        <dbReference type="EMBL" id="KAL0163108.1"/>
    </source>
</evidence>
<dbReference type="EMBL" id="JAMKFB020000021">
    <property type="protein sequence ID" value="KAL0163108.1"/>
    <property type="molecule type" value="Genomic_DNA"/>
</dbReference>
<name>A0ABD0NMI6_CIRMR</name>
<feature type="region of interest" description="Disordered" evidence="1">
    <location>
        <begin position="1"/>
        <end position="71"/>
    </location>
</feature>
<evidence type="ECO:0000256" key="1">
    <source>
        <dbReference type="SAM" id="MobiDB-lite"/>
    </source>
</evidence>
<reference evidence="2 3" key="1">
    <citation type="submission" date="2024-05" db="EMBL/GenBank/DDBJ databases">
        <title>Genome sequencing and assembly of Indian major carp, Cirrhinus mrigala (Hamilton, 1822).</title>
        <authorList>
            <person name="Mohindra V."/>
            <person name="Chowdhury L.M."/>
            <person name="Lal K."/>
            <person name="Jena J.K."/>
        </authorList>
    </citation>
    <scope>NUCLEOTIDE SEQUENCE [LARGE SCALE GENOMIC DNA]</scope>
    <source>
        <strain evidence="2">CM1030</strain>
        <tissue evidence="2">Blood</tissue>
    </source>
</reference>